<proteinExistence type="predicted"/>
<evidence type="ECO:0000313" key="1">
    <source>
        <dbReference type="EMBL" id="MPC89790.1"/>
    </source>
</evidence>
<evidence type="ECO:0000313" key="2">
    <source>
        <dbReference type="Proteomes" id="UP000324222"/>
    </source>
</evidence>
<dbReference type="EMBL" id="VSRR010082189">
    <property type="protein sequence ID" value="MPC89790.1"/>
    <property type="molecule type" value="Genomic_DNA"/>
</dbReference>
<keyword evidence="2" id="KW-1185">Reference proteome</keyword>
<name>A0A5B7IZ41_PORTR</name>
<protein>
    <submittedName>
        <fullName evidence="1">Uncharacterized protein</fullName>
    </submittedName>
</protein>
<dbReference type="Proteomes" id="UP000324222">
    <property type="component" value="Unassembled WGS sequence"/>
</dbReference>
<accession>A0A5B7IZ41</accession>
<comment type="caution">
    <text evidence="1">The sequence shown here is derived from an EMBL/GenBank/DDBJ whole genome shotgun (WGS) entry which is preliminary data.</text>
</comment>
<reference evidence="1 2" key="1">
    <citation type="submission" date="2019-05" db="EMBL/GenBank/DDBJ databases">
        <title>Another draft genome of Portunus trituberculatus and its Hox gene families provides insights of decapod evolution.</title>
        <authorList>
            <person name="Jeong J.-H."/>
            <person name="Song I."/>
            <person name="Kim S."/>
            <person name="Choi T."/>
            <person name="Kim D."/>
            <person name="Ryu S."/>
            <person name="Kim W."/>
        </authorList>
    </citation>
    <scope>NUCLEOTIDE SEQUENCE [LARGE SCALE GENOMIC DNA]</scope>
    <source>
        <tissue evidence="1">Muscle</tissue>
    </source>
</reference>
<dbReference type="AlphaFoldDB" id="A0A5B7IZ41"/>
<organism evidence="1 2">
    <name type="scientific">Portunus trituberculatus</name>
    <name type="common">Swimming crab</name>
    <name type="synonym">Neptunus trituberculatus</name>
    <dbReference type="NCBI Taxonomy" id="210409"/>
    <lineage>
        <taxon>Eukaryota</taxon>
        <taxon>Metazoa</taxon>
        <taxon>Ecdysozoa</taxon>
        <taxon>Arthropoda</taxon>
        <taxon>Crustacea</taxon>
        <taxon>Multicrustacea</taxon>
        <taxon>Malacostraca</taxon>
        <taxon>Eumalacostraca</taxon>
        <taxon>Eucarida</taxon>
        <taxon>Decapoda</taxon>
        <taxon>Pleocyemata</taxon>
        <taxon>Brachyura</taxon>
        <taxon>Eubrachyura</taxon>
        <taxon>Portunoidea</taxon>
        <taxon>Portunidae</taxon>
        <taxon>Portuninae</taxon>
        <taxon>Portunus</taxon>
    </lineage>
</organism>
<gene>
    <name evidence="1" type="ORF">E2C01_084750</name>
</gene>
<sequence length="115" mass="11738">MFVQGTAAQARAAESVGNCVGKKGVCVCGGGDGDGGVVVVVVVVVGGRECVGRMRCSGEQSRAAAPCGAFALCLWRVLVRCLESDAPALPPLGYCVPGRVNMAVEGDRVVMRRAL</sequence>